<proteinExistence type="predicted"/>
<dbReference type="Proteomes" id="UP001054945">
    <property type="component" value="Unassembled WGS sequence"/>
</dbReference>
<gene>
    <name evidence="1" type="ORF">CEXT_717401</name>
</gene>
<accession>A0AAV4RHZ6</accession>
<protein>
    <submittedName>
        <fullName evidence="1">Uncharacterized protein</fullName>
    </submittedName>
</protein>
<dbReference type="EMBL" id="BPLR01008077">
    <property type="protein sequence ID" value="GIY21968.1"/>
    <property type="molecule type" value="Genomic_DNA"/>
</dbReference>
<comment type="caution">
    <text evidence="1">The sequence shown here is derived from an EMBL/GenBank/DDBJ whole genome shotgun (WGS) entry which is preliminary data.</text>
</comment>
<name>A0AAV4RHZ6_CAEEX</name>
<evidence type="ECO:0000313" key="2">
    <source>
        <dbReference type="Proteomes" id="UP001054945"/>
    </source>
</evidence>
<dbReference type="AlphaFoldDB" id="A0AAV4RHZ6"/>
<keyword evidence="2" id="KW-1185">Reference proteome</keyword>
<sequence>MKKKIIFTEANSCDGGSKNPDTYFVQEAFCWNQDFRLDCNWNSVLAFHEAYFTNDEAQVNRSACSDMRDGREPCVEDIRESINKRCSGMSHCHYNFTEDHPERECRCKGVSSTCATPVFRHTDPIKFGKARQRLIFHLIEYSCLHLIIFIPRRFSIEKIGQIRVLRSPAFLPLPRAIIAEIIAYFSKSLAFRPNNLSFPNSKSTRKIGFAFLVSNRADQRDCIWGSSVQIPKKLSINLFQYTLL</sequence>
<evidence type="ECO:0000313" key="1">
    <source>
        <dbReference type="EMBL" id="GIY21968.1"/>
    </source>
</evidence>
<reference evidence="1 2" key="1">
    <citation type="submission" date="2021-06" db="EMBL/GenBank/DDBJ databases">
        <title>Caerostris extrusa draft genome.</title>
        <authorList>
            <person name="Kono N."/>
            <person name="Arakawa K."/>
        </authorList>
    </citation>
    <scope>NUCLEOTIDE SEQUENCE [LARGE SCALE GENOMIC DNA]</scope>
</reference>
<organism evidence="1 2">
    <name type="scientific">Caerostris extrusa</name>
    <name type="common">Bark spider</name>
    <name type="synonym">Caerostris bankana</name>
    <dbReference type="NCBI Taxonomy" id="172846"/>
    <lineage>
        <taxon>Eukaryota</taxon>
        <taxon>Metazoa</taxon>
        <taxon>Ecdysozoa</taxon>
        <taxon>Arthropoda</taxon>
        <taxon>Chelicerata</taxon>
        <taxon>Arachnida</taxon>
        <taxon>Araneae</taxon>
        <taxon>Araneomorphae</taxon>
        <taxon>Entelegynae</taxon>
        <taxon>Araneoidea</taxon>
        <taxon>Araneidae</taxon>
        <taxon>Caerostris</taxon>
    </lineage>
</organism>